<feature type="region of interest" description="Disordered" evidence="4">
    <location>
        <begin position="490"/>
        <end position="511"/>
    </location>
</feature>
<dbReference type="Gene3D" id="3.40.50.12780">
    <property type="entry name" value="N-terminal domain of ligase-like"/>
    <property type="match status" value="1"/>
</dbReference>
<dbReference type="InterPro" id="IPR020806">
    <property type="entry name" value="PKS_PP-bd"/>
</dbReference>
<dbReference type="Pfam" id="PF00501">
    <property type="entry name" value="AMP-binding"/>
    <property type="match status" value="1"/>
</dbReference>
<dbReference type="EMBL" id="JBHMFI010000002">
    <property type="protein sequence ID" value="MFB9074140.1"/>
    <property type="molecule type" value="Genomic_DNA"/>
</dbReference>
<dbReference type="InterPro" id="IPR001031">
    <property type="entry name" value="Thioesterase"/>
</dbReference>
<dbReference type="SMART" id="SM00824">
    <property type="entry name" value="PKS_TE"/>
    <property type="match status" value="1"/>
</dbReference>
<dbReference type="Pfam" id="PF00975">
    <property type="entry name" value="Thioesterase"/>
    <property type="match status" value="1"/>
</dbReference>
<sequence length="909" mass="94716">MPVLEHFAQTVRRQPQSTALVDSTEAVDYASLWTRVGALSAGLRARHVCRGDAVALCLPRSVDTVAALLAVWQVGAVAVPVDSTLPPARLADMMADAGARLVLHGPDSNRAPDDPSTAQIAADAARQAGLAPDQVLGTDQLAQAPAPGAEVAAMPPAPGAAPELPAPGDPAYVIFTSGTTGRPKGVQVPHSALAQLLASHRATVMPDAPGAQGARARMAHTTGVGFDAALDPVLWAVAGHEVHVVPDQTRRDPEALVAYFRAHRISAWETTPSYVSAVRSATDLDGYLDDPDTPDVTLLLGGEPVDPDLWAWLRRLRRTRSWNLYGPTEAGVDALVAEVAGDPAPELGSPTAAMRAYVLDTRLQPVPAGSIGELWLAGPQLAHGYRGRPGETAARFVPDPFAADGSRMYRTGDLVAARPASGALDGRLRVRMIGRADGQVKIRGHRVEPAEVESLLRSTGVAVQAVVRARQTEQGTVLVAWVVPAAHGERGVDGAGGAGGGDAGVDGDAGGESEDRVRFAVVAALQNRVPAYMVPAAVAVVSEIPLTANGKVDERALPEAQSRSGSGRAPEGPAEQAVAAAFTQVLGVADVSADDSFFDLGGHSFVAQPAIAALNTALGTTLPVRALFQAPTVAGLAALATAGADSVAASLRPVLPLRPDGRGEPLFALHPGNGLAWSYSALADRLDTDRPIMGLQMGGISPEAPAESEPETLAELVDRYVRVIRGIQPDGPYHLVGWSLGGRLAHAIAAALQSAGQRVGLLAVLDAYPAGHSMAGVEDSQALWHAFLGANGVATESGDRLTAASVRDRLQRAGSPLGEVPEDSIDRIVRRFRSIGSLLDATPVPMFEGDLVLFEATRDVPADRPAPESWHRHVSGRVQHHRLAASHDGLLSTAESLRTLTEILQLSLP</sequence>
<dbReference type="Gene3D" id="3.40.50.1820">
    <property type="entry name" value="alpha/beta hydrolase"/>
    <property type="match status" value="1"/>
</dbReference>
<evidence type="ECO:0000259" key="5">
    <source>
        <dbReference type="PROSITE" id="PS50075"/>
    </source>
</evidence>
<dbReference type="SUPFAM" id="SSF53474">
    <property type="entry name" value="alpha/beta-Hydrolases"/>
    <property type="match status" value="1"/>
</dbReference>
<dbReference type="InterPro" id="IPR020802">
    <property type="entry name" value="TesA-like"/>
</dbReference>
<dbReference type="InterPro" id="IPR029058">
    <property type="entry name" value="AB_hydrolase_fold"/>
</dbReference>
<dbReference type="InterPro" id="IPR025110">
    <property type="entry name" value="AMP-bd_C"/>
</dbReference>
<feature type="compositionally biased region" description="Gly residues" evidence="4">
    <location>
        <begin position="493"/>
        <end position="510"/>
    </location>
</feature>
<dbReference type="InterPro" id="IPR020845">
    <property type="entry name" value="AMP-binding_CS"/>
</dbReference>
<dbReference type="PROSITE" id="PS50075">
    <property type="entry name" value="CARRIER"/>
    <property type="match status" value="1"/>
</dbReference>
<proteinExistence type="predicted"/>
<evidence type="ECO:0000313" key="6">
    <source>
        <dbReference type="EMBL" id="MFB9074140.1"/>
    </source>
</evidence>
<feature type="domain" description="Carrier" evidence="5">
    <location>
        <begin position="569"/>
        <end position="644"/>
    </location>
</feature>
<reference evidence="6 7" key="1">
    <citation type="submission" date="2024-09" db="EMBL/GenBank/DDBJ databases">
        <authorList>
            <person name="Sun Q."/>
            <person name="Mori K."/>
        </authorList>
    </citation>
    <scope>NUCLEOTIDE SEQUENCE [LARGE SCALE GENOMIC DNA]</scope>
    <source>
        <strain evidence="6 7">CCM 7609</strain>
    </source>
</reference>
<protein>
    <submittedName>
        <fullName evidence="6">AMP-binding protein</fullName>
    </submittedName>
</protein>
<evidence type="ECO:0000256" key="4">
    <source>
        <dbReference type="SAM" id="MobiDB-lite"/>
    </source>
</evidence>
<evidence type="ECO:0000313" key="7">
    <source>
        <dbReference type="Proteomes" id="UP001589575"/>
    </source>
</evidence>
<dbReference type="PANTHER" id="PTHR45527">
    <property type="entry name" value="NONRIBOSOMAL PEPTIDE SYNTHETASE"/>
    <property type="match status" value="1"/>
</dbReference>
<organism evidence="6 7">
    <name type="scientific">Citricoccus parietis</name>
    <dbReference type="NCBI Taxonomy" id="592307"/>
    <lineage>
        <taxon>Bacteria</taxon>
        <taxon>Bacillati</taxon>
        <taxon>Actinomycetota</taxon>
        <taxon>Actinomycetes</taxon>
        <taxon>Micrococcales</taxon>
        <taxon>Micrococcaceae</taxon>
        <taxon>Citricoccus</taxon>
    </lineage>
</organism>
<accession>A0ABV5G5C4</accession>
<comment type="cofactor">
    <cofactor evidence="1">
        <name>pantetheine 4'-phosphate</name>
        <dbReference type="ChEBI" id="CHEBI:47942"/>
    </cofactor>
</comment>
<dbReference type="Pfam" id="PF00550">
    <property type="entry name" value="PP-binding"/>
    <property type="match status" value="1"/>
</dbReference>
<dbReference type="InterPro" id="IPR000873">
    <property type="entry name" value="AMP-dep_synth/lig_dom"/>
</dbReference>
<dbReference type="Pfam" id="PF13193">
    <property type="entry name" value="AMP-binding_C"/>
    <property type="match status" value="1"/>
</dbReference>
<dbReference type="InterPro" id="IPR042099">
    <property type="entry name" value="ANL_N_sf"/>
</dbReference>
<dbReference type="CDD" id="cd05930">
    <property type="entry name" value="A_NRPS"/>
    <property type="match status" value="1"/>
</dbReference>
<keyword evidence="3" id="KW-0597">Phosphoprotein</keyword>
<gene>
    <name evidence="6" type="ORF">ACFFX0_24270</name>
</gene>
<dbReference type="InterPro" id="IPR045851">
    <property type="entry name" value="AMP-bd_C_sf"/>
</dbReference>
<dbReference type="PANTHER" id="PTHR45527:SF1">
    <property type="entry name" value="FATTY ACID SYNTHASE"/>
    <property type="match status" value="1"/>
</dbReference>
<evidence type="ECO:0000256" key="3">
    <source>
        <dbReference type="ARBA" id="ARBA00022553"/>
    </source>
</evidence>
<dbReference type="PROSITE" id="PS00455">
    <property type="entry name" value="AMP_BINDING"/>
    <property type="match status" value="1"/>
</dbReference>
<dbReference type="SUPFAM" id="SSF47336">
    <property type="entry name" value="ACP-like"/>
    <property type="match status" value="1"/>
</dbReference>
<dbReference type="InterPro" id="IPR009081">
    <property type="entry name" value="PP-bd_ACP"/>
</dbReference>
<keyword evidence="2" id="KW-0596">Phosphopantetheine</keyword>
<dbReference type="Proteomes" id="UP001589575">
    <property type="component" value="Unassembled WGS sequence"/>
</dbReference>
<evidence type="ECO:0000256" key="2">
    <source>
        <dbReference type="ARBA" id="ARBA00022450"/>
    </source>
</evidence>
<evidence type="ECO:0000256" key="1">
    <source>
        <dbReference type="ARBA" id="ARBA00001957"/>
    </source>
</evidence>
<dbReference type="SMART" id="SM00823">
    <property type="entry name" value="PKS_PP"/>
    <property type="match status" value="1"/>
</dbReference>
<dbReference type="InterPro" id="IPR036736">
    <property type="entry name" value="ACP-like_sf"/>
</dbReference>
<dbReference type="Gene3D" id="3.30.300.30">
    <property type="match status" value="1"/>
</dbReference>
<keyword evidence="7" id="KW-1185">Reference proteome</keyword>
<comment type="caution">
    <text evidence="6">The sequence shown here is derived from an EMBL/GenBank/DDBJ whole genome shotgun (WGS) entry which is preliminary data.</text>
</comment>
<name>A0ABV5G5C4_9MICC</name>
<dbReference type="SUPFAM" id="SSF56801">
    <property type="entry name" value="Acetyl-CoA synthetase-like"/>
    <property type="match status" value="1"/>
</dbReference>